<feature type="compositionally biased region" description="Low complexity" evidence="1">
    <location>
        <begin position="66"/>
        <end position="75"/>
    </location>
</feature>
<dbReference type="STRING" id="43151.W5J7A5"/>
<feature type="compositionally biased region" description="Low complexity" evidence="1">
    <location>
        <begin position="397"/>
        <end position="421"/>
    </location>
</feature>
<dbReference type="eggNOG" id="ENOG502SZ5I">
    <property type="taxonomic scope" value="Eukaryota"/>
</dbReference>
<protein>
    <submittedName>
        <fullName evidence="2 3">Uncharacterized protein</fullName>
    </submittedName>
</protein>
<evidence type="ECO:0000313" key="4">
    <source>
        <dbReference type="Proteomes" id="UP000000673"/>
    </source>
</evidence>
<sequence length="459" mass="48916">MVNDGNRRLFNQMPNRPRFKPGGGGPPQSAMNRAMLYDANQLGDNPGFLDFNDDSISFPSTGTRDSNNGLNSGTTSTGGGLTNGAEASQNGPNMNGNRRLNPGMKRPMKNGAGMRPRMNNGPNWGPPMAPPNSFPGPSPVGRRGQMHPPAIPPLPPPPGAHFRNGGPGMGRPMRGPHNGRFGGGPPRPMPLLSMNAPLPPPVPPMGVGQPMPPPPGMGRMLPPPIRPPGMLRRQPNGLFPGMGPRMHAFARNGMAAPNGNANGNRIGTRGKPAPPNRDPFALDKPWVTEQIKAEHDKKEELANRLKGHRDDALFAQFKEQRDKFVKMYEAARLEFIGKQQSEQQQQQQQDVDKNLTEPMCKKPRVEKESESSGRITNAPVTPVETPVNTQKSVNDGVTIAATSSTTTTAPTSTSSPTSVISDTNEVPAITPAPTEAVTESSATATIVEAASVTAETKIS</sequence>
<feature type="compositionally biased region" description="Polar residues" evidence="1">
    <location>
        <begin position="386"/>
        <end position="395"/>
    </location>
</feature>
<feature type="compositionally biased region" description="Low complexity" evidence="1">
    <location>
        <begin position="339"/>
        <end position="349"/>
    </location>
</feature>
<evidence type="ECO:0000313" key="2">
    <source>
        <dbReference type="EMBL" id="ETN60337.1"/>
    </source>
</evidence>
<dbReference type="VEuPathDB" id="VectorBase:ADAR2_004778"/>
<dbReference type="OMA" id="PFMRRNG"/>
<gene>
    <name evidence="2" type="ORF">AND_008067</name>
</gene>
<feature type="compositionally biased region" description="Polar residues" evidence="1">
    <location>
        <begin position="54"/>
        <end position="65"/>
    </location>
</feature>
<dbReference type="HOGENOM" id="CLU_596155_0_0_1"/>
<dbReference type="EnsemblMetazoa" id="ADAC008067-RA">
    <property type="protein sequence ID" value="ADAC008067-PA"/>
    <property type="gene ID" value="ADAC008067"/>
</dbReference>
<dbReference type="EMBL" id="ADMH02001952">
    <property type="protein sequence ID" value="ETN60337.1"/>
    <property type="molecule type" value="Genomic_DNA"/>
</dbReference>
<reference evidence="2 4" key="1">
    <citation type="journal article" date="2010" name="BMC Genomics">
        <title>Combination of measures distinguishes pre-miRNAs from other stem-loops in the genome of the newly sequenced Anopheles darlingi.</title>
        <authorList>
            <person name="Mendes N.D."/>
            <person name="Freitas A.T."/>
            <person name="Vasconcelos A.T."/>
            <person name="Sagot M.F."/>
        </authorList>
    </citation>
    <scope>NUCLEOTIDE SEQUENCE</scope>
</reference>
<feature type="region of interest" description="Disordered" evidence="1">
    <location>
        <begin position="338"/>
        <end position="426"/>
    </location>
</feature>
<dbReference type="VEuPathDB" id="VectorBase:ADAC008067"/>
<evidence type="ECO:0000313" key="3">
    <source>
        <dbReference type="EnsemblMetazoa" id="ADAC008067-PA"/>
    </source>
</evidence>
<dbReference type="AlphaFoldDB" id="W5J7A5"/>
<evidence type="ECO:0000256" key="1">
    <source>
        <dbReference type="SAM" id="MobiDB-lite"/>
    </source>
</evidence>
<keyword evidence="4" id="KW-1185">Reference proteome</keyword>
<feature type="compositionally biased region" description="Low complexity" evidence="1">
    <location>
        <begin position="250"/>
        <end position="267"/>
    </location>
</feature>
<name>W5J7A5_ANODA</name>
<dbReference type="Proteomes" id="UP000000673">
    <property type="component" value="Unassembled WGS sequence"/>
</dbReference>
<accession>W5J7A5</accession>
<proteinExistence type="predicted"/>
<reference evidence="2" key="2">
    <citation type="submission" date="2010-05" db="EMBL/GenBank/DDBJ databases">
        <authorList>
            <person name="Almeida L.G."/>
            <person name="Nicolas M.F."/>
            <person name="Souza R.C."/>
            <person name="Vasconcelos A.T.R."/>
        </authorList>
    </citation>
    <scope>NUCLEOTIDE SEQUENCE</scope>
</reference>
<feature type="region of interest" description="Disordered" evidence="1">
    <location>
        <begin position="48"/>
        <end position="105"/>
    </location>
</feature>
<feature type="compositionally biased region" description="Basic and acidic residues" evidence="1">
    <location>
        <begin position="350"/>
        <end position="371"/>
    </location>
</feature>
<organism evidence="2">
    <name type="scientific">Anopheles darlingi</name>
    <name type="common">Mosquito</name>
    <dbReference type="NCBI Taxonomy" id="43151"/>
    <lineage>
        <taxon>Eukaryota</taxon>
        <taxon>Metazoa</taxon>
        <taxon>Ecdysozoa</taxon>
        <taxon>Arthropoda</taxon>
        <taxon>Hexapoda</taxon>
        <taxon>Insecta</taxon>
        <taxon>Pterygota</taxon>
        <taxon>Neoptera</taxon>
        <taxon>Endopterygota</taxon>
        <taxon>Diptera</taxon>
        <taxon>Nematocera</taxon>
        <taxon>Culicoidea</taxon>
        <taxon>Culicidae</taxon>
        <taxon>Anophelinae</taxon>
        <taxon>Anopheles</taxon>
    </lineage>
</organism>
<feature type="compositionally biased region" description="Polar residues" evidence="1">
    <location>
        <begin position="85"/>
        <end position="98"/>
    </location>
</feature>
<reference evidence="3" key="4">
    <citation type="submission" date="2015-06" db="UniProtKB">
        <authorList>
            <consortium name="EnsemblMetazoa"/>
        </authorList>
    </citation>
    <scope>IDENTIFICATION</scope>
</reference>
<reference evidence="2" key="3">
    <citation type="journal article" date="2013" name="Nucleic Acids Res.">
        <title>The genome of Anopheles darlingi, the main neotropical malaria vector.</title>
        <authorList>
            <person name="Marinotti O."/>
            <person name="Cerqueira G.C."/>
            <person name="de Almeida L.G."/>
            <person name="Ferro M.I."/>
            <person name="Loreto E.L."/>
            <person name="Zaha A."/>
            <person name="Teixeira S.M."/>
            <person name="Wespiser A.R."/>
            <person name="Almeida E Silva A."/>
            <person name="Schlindwein A.D."/>
            <person name="Pacheco A.C."/>
            <person name="Silva A.L."/>
            <person name="Graveley B.R."/>
            <person name="Walenz B.P."/>
            <person name="Lima Bde A."/>
            <person name="Ribeiro C.A."/>
            <person name="Nunes-Silva C.G."/>
            <person name="de Carvalho C.R."/>
            <person name="Soares C.M."/>
            <person name="de Menezes C.B."/>
            <person name="Matiolli C."/>
            <person name="Caffrey D."/>
            <person name="Araujo D.A."/>
            <person name="de Oliveira D.M."/>
            <person name="Golenbock D."/>
            <person name="Grisard E.C."/>
            <person name="Fantinatti-Garboggini F."/>
            <person name="de Carvalho F.M."/>
            <person name="Barcellos F.G."/>
            <person name="Prosdocimi F."/>
            <person name="May G."/>
            <person name="Azevedo Junior G.M."/>
            <person name="Guimaraes G.M."/>
            <person name="Goldman G.H."/>
            <person name="Padilha I.Q."/>
            <person name="Batista Jda S."/>
            <person name="Ferro J.A."/>
            <person name="Ribeiro J.M."/>
            <person name="Fietto J.L."/>
            <person name="Dabbas K.M."/>
            <person name="Cerdeira L."/>
            <person name="Agnez-Lima L.F."/>
            <person name="Brocchi M."/>
            <person name="de Carvalho M.O."/>
            <person name="Teixeira Mde M."/>
            <person name="Diniz Maia Mde M."/>
            <person name="Goldman M.H."/>
            <person name="Cruz Schneider M.P."/>
            <person name="Felipe M.S."/>
            <person name="Hungria M."/>
            <person name="Nicolas M.F."/>
            <person name="Pereira M."/>
            <person name="Montes M.A."/>
            <person name="Cantao M.E."/>
            <person name="Vincentz M."/>
            <person name="Rafael M.S."/>
            <person name="Silverman N."/>
            <person name="Stoco P.H."/>
            <person name="Souza R.C."/>
            <person name="Vicentini R."/>
            <person name="Gazzinelli R.T."/>
            <person name="Neves Rde O."/>
            <person name="Silva R."/>
            <person name="Astolfi-Filho S."/>
            <person name="Maciel T.E."/>
            <person name="Urmenyi T.P."/>
            <person name="Tadei W.P."/>
            <person name="Camargo E.P."/>
            <person name="de Vasconcelos A.T."/>
        </authorList>
    </citation>
    <scope>NUCLEOTIDE SEQUENCE</scope>
</reference>
<feature type="region of interest" description="Disordered" evidence="1">
    <location>
        <begin position="232"/>
        <end position="282"/>
    </location>
</feature>
<feature type="region of interest" description="Disordered" evidence="1">
    <location>
        <begin position="1"/>
        <end position="31"/>
    </location>
</feature>